<dbReference type="PANTHER" id="PTHR14221:SF57">
    <property type="entry name" value="TRANSDUCIN_WD40 REPEAT-LIKE SUPERFAMILY PROTEIN"/>
    <property type="match status" value="1"/>
</dbReference>
<feature type="repeat" description="WD" evidence="3">
    <location>
        <begin position="585"/>
        <end position="606"/>
    </location>
</feature>
<proteinExistence type="predicted"/>
<dbReference type="InterPro" id="IPR036322">
    <property type="entry name" value="WD40_repeat_dom_sf"/>
</dbReference>
<dbReference type="PANTHER" id="PTHR14221">
    <property type="entry name" value="WD REPEAT DOMAIN 44"/>
    <property type="match status" value="1"/>
</dbReference>
<keyword evidence="2" id="KW-0677">Repeat</keyword>
<gene>
    <name evidence="5" type="ORF">RHGRI_027931</name>
</gene>
<keyword evidence="6" id="KW-1185">Reference proteome</keyword>
<dbReference type="SUPFAM" id="SSF50978">
    <property type="entry name" value="WD40 repeat-like"/>
    <property type="match status" value="1"/>
</dbReference>
<dbReference type="PROSITE" id="PS50082">
    <property type="entry name" value="WD_REPEATS_2"/>
    <property type="match status" value="4"/>
</dbReference>
<dbReference type="InterPro" id="IPR001680">
    <property type="entry name" value="WD40_rpt"/>
</dbReference>
<feature type="repeat" description="WD" evidence="3">
    <location>
        <begin position="268"/>
        <end position="309"/>
    </location>
</feature>
<dbReference type="AlphaFoldDB" id="A0AAV6J5C0"/>
<dbReference type="Proteomes" id="UP000823749">
    <property type="component" value="Chromosome 9"/>
</dbReference>
<evidence type="ECO:0000313" key="5">
    <source>
        <dbReference type="EMBL" id="KAG5533899.1"/>
    </source>
</evidence>
<dbReference type="SMART" id="SM00320">
    <property type="entry name" value="WD40"/>
    <property type="match status" value="6"/>
</dbReference>
<evidence type="ECO:0000256" key="1">
    <source>
        <dbReference type="ARBA" id="ARBA00022574"/>
    </source>
</evidence>
<dbReference type="Gene3D" id="2.130.10.10">
    <property type="entry name" value="YVTN repeat-like/Quinoprotein amine dehydrogenase"/>
    <property type="match status" value="1"/>
</dbReference>
<evidence type="ECO:0000256" key="4">
    <source>
        <dbReference type="SAM" id="MobiDB-lite"/>
    </source>
</evidence>
<evidence type="ECO:0000313" key="6">
    <source>
        <dbReference type="Proteomes" id="UP000823749"/>
    </source>
</evidence>
<dbReference type="EMBL" id="JACTNZ010000009">
    <property type="protein sequence ID" value="KAG5533899.1"/>
    <property type="molecule type" value="Genomic_DNA"/>
</dbReference>
<evidence type="ECO:0000256" key="2">
    <source>
        <dbReference type="ARBA" id="ARBA00022737"/>
    </source>
</evidence>
<dbReference type="InterPro" id="IPR015943">
    <property type="entry name" value="WD40/YVTN_repeat-like_dom_sf"/>
</dbReference>
<feature type="region of interest" description="Disordered" evidence="4">
    <location>
        <begin position="116"/>
        <end position="153"/>
    </location>
</feature>
<accession>A0AAV6J5C0</accession>
<evidence type="ECO:0000256" key="3">
    <source>
        <dbReference type="PROSITE-ProRule" id="PRU00221"/>
    </source>
</evidence>
<dbReference type="PROSITE" id="PS50294">
    <property type="entry name" value="WD_REPEATS_REGION"/>
    <property type="match status" value="2"/>
</dbReference>
<reference evidence="5" key="1">
    <citation type="submission" date="2020-08" db="EMBL/GenBank/DDBJ databases">
        <title>Plant Genome Project.</title>
        <authorList>
            <person name="Zhang R.-G."/>
        </authorList>
    </citation>
    <scope>NUCLEOTIDE SEQUENCE</scope>
    <source>
        <strain evidence="5">WSP0</strain>
        <tissue evidence="5">Leaf</tissue>
    </source>
</reference>
<feature type="repeat" description="WD" evidence="3">
    <location>
        <begin position="372"/>
        <end position="404"/>
    </location>
</feature>
<name>A0AAV6J5C0_9ERIC</name>
<dbReference type="InterPro" id="IPR040324">
    <property type="entry name" value="WDR44/Dgr2"/>
</dbReference>
<comment type="caution">
    <text evidence="5">The sequence shown here is derived from an EMBL/GenBank/DDBJ whole genome shotgun (WGS) entry which is preliminary data.</text>
</comment>
<keyword evidence="1 3" id="KW-0853">WD repeat</keyword>
<protein>
    <submittedName>
        <fullName evidence="5">Uncharacterized protein</fullName>
    </submittedName>
</protein>
<dbReference type="PRINTS" id="PR00320">
    <property type="entry name" value="GPROTEINBRPT"/>
</dbReference>
<dbReference type="Pfam" id="PF00400">
    <property type="entry name" value="WD40"/>
    <property type="match status" value="5"/>
</dbReference>
<organism evidence="5 6">
    <name type="scientific">Rhododendron griersonianum</name>
    <dbReference type="NCBI Taxonomy" id="479676"/>
    <lineage>
        <taxon>Eukaryota</taxon>
        <taxon>Viridiplantae</taxon>
        <taxon>Streptophyta</taxon>
        <taxon>Embryophyta</taxon>
        <taxon>Tracheophyta</taxon>
        <taxon>Spermatophyta</taxon>
        <taxon>Magnoliopsida</taxon>
        <taxon>eudicotyledons</taxon>
        <taxon>Gunneridae</taxon>
        <taxon>Pentapetalae</taxon>
        <taxon>asterids</taxon>
        <taxon>Ericales</taxon>
        <taxon>Ericaceae</taxon>
        <taxon>Ericoideae</taxon>
        <taxon>Rhodoreae</taxon>
        <taxon>Rhododendron</taxon>
    </lineage>
</organism>
<sequence length="742" mass="83233">MMGSFPDQEEEYQFFDAHEGIASPGSSFHSLSRRVRIENSVSSSFEYELWTRSPKSVQERRSKFLNRMGLNSNGVALDDLGDECGDLLTKEMDRITRNSGAVLRTQIFQDEFSSSRSSWSSWSNDASGMSEEESHSKLGRTGNLGGGTESNVDELGNEAMLNKLQVSSLDRLVMPEKVKNNFASSTLVSQPRETEVADNFVGSRNMVKKKWLSRLRSFTCMVDREGVGHSLRRTPSKPIQGARVHRVKVRHSRKRWKELSALFMGQDIKAHEGSILTMKFSVDGQYLATAGEDGIVCVWQVVEDARSNEIDIPEIDPSCVYFTVNHLSELAPFVVAKDKLGKLKSLRKTADSACVIFPPKVFRILEKPLHQLHGHSNEILDLSWSKNNCLLSSSVDKTVRLWKVGCEHCLKVFSHSNYGAYVTFLTCIQFNPVDDNHFVSGSIDGKVRIWEITGCQVVDWTDIKDIVTAVCYRPDGKGVIVGSMTGTCRFYDISSKPLFIVFITAFVYNAKEIAISDHFQLEAQIDLHIKKKAPCKRITGFQFFPQDPSRLMVTCADSQVRVLHGINVVGKYRGLRSTKSQLYASFTPDGKHIVSTSEDSNVYIWNCNCHEDFSPSQQKVIRSWERFSTNASVAIPWSGLKKSGESENVCQVPLPFSSPSYFSLGQEFVLESFPRGSATWPEEKLLKSSSRAVASAMHKSQYNFLRNCQSASSSHAWDLVIVTAGWDGRIRSFHNYGLPVAV</sequence>
<feature type="repeat" description="WD" evidence="3">
    <location>
        <begin position="418"/>
        <end position="452"/>
    </location>
</feature>
<dbReference type="InterPro" id="IPR020472">
    <property type="entry name" value="WD40_PAC1"/>
</dbReference>